<sequence length="98" mass="11186">MEKKLAATEVRVRFGEILKRVSQGEKIIVERAGTPLAVILSIEEFRRLQTQDKEGSRKEQLHKIKALRKNLKGPVPDAVELIDQSRKERENALLSGLR</sequence>
<reference evidence="3" key="1">
    <citation type="journal article" date="2020" name="mSystems">
        <title>Genome- and Community-Level Interaction Insights into Carbon Utilization and Element Cycling Functions of Hydrothermarchaeota in Hydrothermal Sediment.</title>
        <authorList>
            <person name="Zhou Z."/>
            <person name="Liu Y."/>
            <person name="Xu W."/>
            <person name="Pan J."/>
            <person name="Luo Z.H."/>
            <person name="Li M."/>
        </authorList>
    </citation>
    <scope>NUCLEOTIDE SEQUENCE [LARGE SCALE GENOMIC DNA]</scope>
    <source>
        <strain evidence="3">HyVt-115</strain>
    </source>
</reference>
<evidence type="ECO:0000256" key="2">
    <source>
        <dbReference type="RuleBase" id="RU362080"/>
    </source>
</evidence>
<comment type="similarity">
    <text evidence="1 2">Belongs to the phD/YefM antitoxin family.</text>
</comment>
<dbReference type="Gene3D" id="3.40.1620.10">
    <property type="entry name" value="YefM-like domain"/>
    <property type="match status" value="1"/>
</dbReference>
<proteinExistence type="inferred from homology"/>
<dbReference type="InterPro" id="IPR006442">
    <property type="entry name" value="Antitoxin_Phd/YefM"/>
</dbReference>
<dbReference type="AlphaFoldDB" id="A0A7C0Y931"/>
<accession>A0A7C0Y931</accession>
<dbReference type="SUPFAM" id="SSF143120">
    <property type="entry name" value="YefM-like"/>
    <property type="match status" value="1"/>
</dbReference>
<comment type="caution">
    <text evidence="3">The sequence shown here is derived from an EMBL/GenBank/DDBJ whole genome shotgun (WGS) entry which is preliminary data.</text>
</comment>
<dbReference type="NCBIfam" id="TIGR01552">
    <property type="entry name" value="phd_fam"/>
    <property type="match status" value="1"/>
</dbReference>
<protein>
    <recommendedName>
        <fullName evidence="2">Antitoxin</fullName>
    </recommendedName>
</protein>
<dbReference type="Pfam" id="PF02604">
    <property type="entry name" value="PhdYeFM_antitox"/>
    <property type="match status" value="1"/>
</dbReference>
<dbReference type="Proteomes" id="UP000885690">
    <property type="component" value="Unassembled WGS sequence"/>
</dbReference>
<gene>
    <name evidence="3" type="ORF">ENF32_06150</name>
</gene>
<evidence type="ECO:0000313" key="3">
    <source>
        <dbReference type="EMBL" id="HDD53629.1"/>
    </source>
</evidence>
<name>A0A7C0Y931_9BACT</name>
<comment type="function">
    <text evidence="2">Antitoxin component of a type II toxin-antitoxin (TA) system.</text>
</comment>
<organism evidence="3">
    <name type="scientific">Thermosulfidibacter takaii</name>
    <dbReference type="NCBI Taxonomy" id="412593"/>
    <lineage>
        <taxon>Bacteria</taxon>
        <taxon>Pseudomonadati</taxon>
        <taxon>Thermosulfidibacterota</taxon>
        <taxon>Thermosulfidibacteria</taxon>
        <taxon>Thermosulfidibacterales</taxon>
        <taxon>Thermosulfidibacteraceae</taxon>
    </lineage>
</organism>
<evidence type="ECO:0000256" key="1">
    <source>
        <dbReference type="ARBA" id="ARBA00009981"/>
    </source>
</evidence>
<dbReference type="InterPro" id="IPR036165">
    <property type="entry name" value="YefM-like_sf"/>
</dbReference>
<dbReference type="EMBL" id="DQWS01000230">
    <property type="protein sequence ID" value="HDD53629.1"/>
    <property type="molecule type" value="Genomic_DNA"/>
</dbReference>